<accession>A0ABR9XCJ3</accession>
<dbReference type="InterPro" id="IPR003764">
    <property type="entry name" value="GlcNAc_6-P_deAcase"/>
</dbReference>
<dbReference type="PIRSF" id="PIRSF038994">
    <property type="entry name" value="NagA"/>
    <property type="match status" value="1"/>
</dbReference>
<dbReference type="InterPro" id="IPR006680">
    <property type="entry name" value="Amidohydro-rel"/>
</dbReference>
<comment type="similarity">
    <text evidence="1 5">Belongs to the metallo-dependent hydrolases superfamily. NagA family.</text>
</comment>
<dbReference type="PANTHER" id="PTHR11113:SF14">
    <property type="entry name" value="N-ACETYLGLUCOSAMINE-6-PHOSPHATE DEACETYLASE"/>
    <property type="match status" value="1"/>
</dbReference>
<dbReference type="NCBIfam" id="TIGR00221">
    <property type="entry name" value="nagA"/>
    <property type="match status" value="1"/>
</dbReference>
<keyword evidence="2" id="KW-0479">Metal-binding</keyword>
<dbReference type="RefSeq" id="WP_194104523.1">
    <property type="nucleotide sequence ID" value="NZ_JADFFM010000001.1"/>
</dbReference>
<organism evidence="7 8">
    <name type="scientific">Mucilaginibacter boryungensis</name>
    <dbReference type="NCBI Taxonomy" id="768480"/>
    <lineage>
        <taxon>Bacteria</taxon>
        <taxon>Pseudomonadati</taxon>
        <taxon>Bacteroidota</taxon>
        <taxon>Sphingobacteriia</taxon>
        <taxon>Sphingobacteriales</taxon>
        <taxon>Sphingobacteriaceae</taxon>
        <taxon>Mucilaginibacter</taxon>
    </lineage>
</organism>
<evidence type="ECO:0000256" key="2">
    <source>
        <dbReference type="ARBA" id="ARBA00022723"/>
    </source>
</evidence>
<evidence type="ECO:0000259" key="6">
    <source>
        <dbReference type="Pfam" id="PF01979"/>
    </source>
</evidence>
<feature type="domain" description="Amidohydrolase-related" evidence="6">
    <location>
        <begin position="52"/>
        <end position="368"/>
    </location>
</feature>
<keyword evidence="8" id="KW-1185">Reference proteome</keyword>
<keyword evidence="3 5" id="KW-0378">Hydrolase</keyword>
<dbReference type="GO" id="GO:0008448">
    <property type="term" value="F:N-acetylglucosamine-6-phosphate deacetylase activity"/>
    <property type="evidence" value="ECO:0007669"/>
    <property type="project" value="UniProtKB-EC"/>
</dbReference>
<protein>
    <submittedName>
        <fullName evidence="7">N-acetylglucosamine-6-phosphate deacetylase</fullName>
        <ecNumber evidence="7">3.5.1.25</ecNumber>
    </submittedName>
</protein>
<evidence type="ECO:0000256" key="4">
    <source>
        <dbReference type="ARBA" id="ARBA00023277"/>
    </source>
</evidence>
<dbReference type="InterPro" id="IPR032466">
    <property type="entry name" value="Metal_Hydrolase"/>
</dbReference>
<keyword evidence="4 5" id="KW-0119">Carbohydrate metabolism</keyword>
<evidence type="ECO:0000256" key="5">
    <source>
        <dbReference type="PIRNR" id="PIRNR038994"/>
    </source>
</evidence>
<dbReference type="SUPFAM" id="SSF51556">
    <property type="entry name" value="Metallo-dependent hydrolases"/>
    <property type="match status" value="1"/>
</dbReference>
<reference evidence="7 8" key="1">
    <citation type="submission" date="2020-10" db="EMBL/GenBank/DDBJ databases">
        <title>Mucilaginibacter mali sp. nov., isolated from rhizosphere soil of apple orchard.</title>
        <authorList>
            <person name="Lee J.-S."/>
            <person name="Kim H.S."/>
            <person name="Kim J.-S."/>
        </authorList>
    </citation>
    <scope>NUCLEOTIDE SEQUENCE [LARGE SCALE GENOMIC DNA]</scope>
    <source>
        <strain evidence="7 8">KCTC 23157</strain>
    </source>
</reference>
<sequence>MITALYNAQIISNGEILSGKTVLVENGKIKAVTNADAIPADANKINLNSAYLAPGFIDLQIYGTGAYFFGGQPSAANLKGMEEGLLAQGCTGFMATIATNTNDIVEAGIAAAKEYRPQAKGNFLGLHLEGPYLNPKRRGAHPAELIKKATLSEVKHWVDMAGGEIKIITLAPELQDAEVLAYLDGQGIVLSSGHSDATYTEAKSFIHKPVSAITHLYNAMPPMHHREPGIIPAIFEDRPYTSVVADGIHVNFTMIKLAKRELGDKLFLITDAVAEASEGTYQHHFTGDRFVMPDGTLSGSCLTMLKAVQNIIQKANISLPEAVNMATLYPAQLAKLADKGKIEVGFVADLTIFNSDFDLQGVMLGGELTMST</sequence>
<dbReference type="EMBL" id="JADFFM010000001">
    <property type="protein sequence ID" value="MBE9665112.1"/>
    <property type="molecule type" value="Genomic_DNA"/>
</dbReference>
<dbReference type="Gene3D" id="2.30.40.10">
    <property type="entry name" value="Urease, subunit C, domain 1"/>
    <property type="match status" value="1"/>
</dbReference>
<evidence type="ECO:0000256" key="3">
    <source>
        <dbReference type="ARBA" id="ARBA00022801"/>
    </source>
</evidence>
<dbReference type="PANTHER" id="PTHR11113">
    <property type="entry name" value="N-ACETYLGLUCOSAMINE-6-PHOSPHATE DEACETYLASE"/>
    <property type="match status" value="1"/>
</dbReference>
<comment type="caution">
    <text evidence="7">The sequence shown here is derived from an EMBL/GenBank/DDBJ whole genome shotgun (WGS) entry which is preliminary data.</text>
</comment>
<dbReference type="SUPFAM" id="SSF51338">
    <property type="entry name" value="Composite domain of metallo-dependent hydrolases"/>
    <property type="match status" value="1"/>
</dbReference>
<dbReference type="Gene3D" id="3.20.20.140">
    <property type="entry name" value="Metal-dependent hydrolases"/>
    <property type="match status" value="1"/>
</dbReference>
<evidence type="ECO:0000313" key="7">
    <source>
        <dbReference type="EMBL" id="MBE9665112.1"/>
    </source>
</evidence>
<dbReference type="Proteomes" id="UP000632774">
    <property type="component" value="Unassembled WGS sequence"/>
</dbReference>
<proteinExistence type="inferred from homology"/>
<name>A0ABR9XCJ3_9SPHI</name>
<dbReference type="InterPro" id="IPR011059">
    <property type="entry name" value="Metal-dep_hydrolase_composite"/>
</dbReference>
<dbReference type="Pfam" id="PF01979">
    <property type="entry name" value="Amidohydro_1"/>
    <property type="match status" value="1"/>
</dbReference>
<gene>
    <name evidence="7" type="primary">nagA</name>
    <name evidence="7" type="ORF">IRJ18_01980</name>
</gene>
<evidence type="ECO:0000256" key="1">
    <source>
        <dbReference type="ARBA" id="ARBA00010716"/>
    </source>
</evidence>
<evidence type="ECO:0000313" key="8">
    <source>
        <dbReference type="Proteomes" id="UP000632774"/>
    </source>
</evidence>
<dbReference type="EC" id="3.5.1.25" evidence="7"/>